<accession>A0A7G2C251</accession>
<gene>
    <name evidence="2" type="ORF">ADEAN_000105800</name>
</gene>
<feature type="compositionally biased region" description="Polar residues" evidence="1">
    <location>
        <begin position="340"/>
        <end position="352"/>
    </location>
</feature>
<feature type="compositionally biased region" description="Basic residues" evidence="1">
    <location>
        <begin position="1"/>
        <end position="25"/>
    </location>
</feature>
<feature type="compositionally biased region" description="Polar residues" evidence="1">
    <location>
        <begin position="310"/>
        <end position="324"/>
    </location>
</feature>
<evidence type="ECO:0000256" key="1">
    <source>
        <dbReference type="SAM" id="MobiDB-lite"/>
    </source>
</evidence>
<keyword evidence="3" id="KW-1185">Reference proteome</keyword>
<dbReference type="PANTHER" id="PTHR35615">
    <property type="entry name" value="PRESENT IN THE OUTER MITOCHONDRIAL MEMBRANE PROTEOME 22-RELATED"/>
    <property type="match status" value="1"/>
</dbReference>
<feature type="compositionally biased region" description="Low complexity" evidence="1">
    <location>
        <begin position="436"/>
        <end position="449"/>
    </location>
</feature>
<feature type="region of interest" description="Disordered" evidence="1">
    <location>
        <begin position="1"/>
        <end position="121"/>
    </location>
</feature>
<dbReference type="AlphaFoldDB" id="A0A7G2C251"/>
<evidence type="ECO:0000313" key="3">
    <source>
        <dbReference type="Proteomes" id="UP000515908"/>
    </source>
</evidence>
<proteinExistence type="predicted"/>
<dbReference type="VEuPathDB" id="TriTrypDB:ADEAN_000105800"/>
<feature type="compositionally biased region" description="Low complexity" evidence="1">
    <location>
        <begin position="290"/>
        <end position="309"/>
    </location>
</feature>
<feature type="compositionally biased region" description="Low complexity" evidence="1">
    <location>
        <begin position="45"/>
        <end position="85"/>
    </location>
</feature>
<evidence type="ECO:0000313" key="2">
    <source>
        <dbReference type="EMBL" id="CAD2213615.1"/>
    </source>
</evidence>
<feature type="compositionally biased region" description="Low complexity" evidence="1">
    <location>
        <begin position="26"/>
        <end position="36"/>
    </location>
</feature>
<feature type="compositionally biased region" description="Basic residues" evidence="1">
    <location>
        <begin position="86"/>
        <end position="110"/>
    </location>
</feature>
<dbReference type="EMBL" id="LR877146">
    <property type="protein sequence ID" value="CAD2213615.1"/>
    <property type="molecule type" value="Genomic_DNA"/>
</dbReference>
<name>A0A7G2C251_9TRYP</name>
<feature type="region of interest" description="Disordered" evidence="1">
    <location>
        <begin position="246"/>
        <end position="359"/>
    </location>
</feature>
<organism evidence="2 3">
    <name type="scientific">Angomonas deanei</name>
    <dbReference type="NCBI Taxonomy" id="59799"/>
    <lineage>
        <taxon>Eukaryota</taxon>
        <taxon>Discoba</taxon>
        <taxon>Euglenozoa</taxon>
        <taxon>Kinetoplastea</taxon>
        <taxon>Metakinetoplastina</taxon>
        <taxon>Trypanosomatida</taxon>
        <taxon>Trypanosomatidae</taxon>
        <taxon>Strigomonadinae</taxon>
        <taxon>Angomonas</taxon>
    </lineage>
</organism>
<feature type="region of interest" description="Disordered" evidence="1">
    <location>
        <begin position="417"/>
        <end position="458"/>
    </location>
</feature>
<dbReference type="Proteomes" id="UP000515908">
    <property type="component" value="Chromosome 02"/>
</dbReference>
<feature type="compositionally biased region" description="Polar residues" evidence="1">
    <location>
        <begin position="275"/>
        <end position="289"/>
    </location>
</feature>
<reference evidence="2 3" key="1">
    <citation type="submission" date="2020-08" db="EMBL/GenBank/DDBJ databases">
        <authorList>
            <person name="Newling K."/>
            <person name="Davey J."/>
            <person name="Forrester S."/>
        </authorList>
    </citation>
    <scope>NUCLEOTIDE SEQUENCE [LARGE SCALE GENOMIC DNA]</scope>
    <source>
        <strain evidence="3">Crithidia deanei Carvalho (ATCC PRA-265)</strain>
    </source>
</reference>
<sequence length="815" mass="88315">MATKSKKKRSNSSKARKRSSSKRSVKSNASSRSSKSTKGPKRASSKGSLKSSTSSKSSKSRGSSTSSRSSRSQASKSSSRSSSRTSSKRKSSKKRPKSILKVYKSKRAIKREKAAKSMGSNNSINSMNSFNMNNASLYGVGSMTAPNSNSSMYGKNGGNSMYTMGSMNRSMNGMNNHSLYGAGSMYGMPSMGPNLMMFNVPGGSFYQGMVGSGYGRPFGRINSNYTQQSGHVIEEDDYVDTQAQYADDSKHTVEPDVEPDEIVVQPAAAPKPTVTDATSTKTAPSKSQTSQKSRGVSVGSKSVNGLSKSNTSGENTKTVSSEKNSVMAGKPDAKTLPEKPTQNAEAPDNQSLLPPIGPFGSVRGFNEGVPKGNTTKKVDRPVERKRAAPIVSPLSAKVLRETAAEEKLAASFRNRISPKVPAEKQNEGAKLTSPLKETPSAAPPAAAEKSVVKPPPKPLVITGERKITNNFGDSVHTIVMNNSNHPRVGVKGDTIQLDNKTYKVAEAHTNFTPFELYKSEYLVHLTEEVHCGHVASVVCLCGDNNKDNVAYSQTLVTQMAANIMQRLQCASKEKTEKYVTTLSGFTFPSSNRDCKLRDVMVKDVLSASGDHVVAQFGSNPLTGPTVLGVKEEPVRSAADVQTRIDQCVKAFNLEEDESLMMQLHIMQIRAPKEVYVTSITFILINHLQEMFELRHFVANTKTKHKDGTLFSYVFGGPSRTAVVFPISPSEAKSITALKEAMSDVQGLNAIENKPSRSGSISRFIQMTKLPIQRGAVKDERIKERMQTIIAEANKIMEDPEKNKFPSYPIVMGGDH</sequence>
<dbReference type="PANTHER" id="PTHR35615:SF7">
    <property type="entry name" value="PRESENT IN THE OUTER MITOCHONDRIAL MEMBRANE PROTEOME 22"/>
    <property type="match status" value="1"/>
</dbReference>
<protein>
    <submittedName>
        <fullName evidence="2">Uncharacterized protein</fullName>
    </submittedName>
</protein>